<feature type="compositionally biased region" description="Basic residues" evidence="1">
    <location>
        <begin position="65"/>
        <end position="75"/>
    </location>
</feature>
<evidence type="ECO:0000256" key="1">
    <source>
        <dbReference type="SAM" id="MobiDB-lite"/>
    </source>
</evidence>
<evidence type="ECO:0000313" key="2">
    <source>
        <dbReference type="EMBL" id="KAF5347906.1"/>
    </source>
</evidence>
<comment type="caution">
    <text evidence="2">The sequence shown here is derived from an EMBL/GenBank/DDBJ whole genome shotgun (WGS) entry which is preliminary data.</text>
</comment>
<feature type="region of interest" description="Disordered" evidence="1">
    <location>
        <begin position="60"/>
        <end position="104"/>
    </location>
</feature>
<dbReference type="EMBL" id="JAACJO010000022">
    <property type="protein sequence ID" value="KAF5347906.1"/>
    <property type="molecule type" value="Genomic_DNA"/>
</dbReference>
<evidence type="ECO:0000313" key="3">
    <source>
        <dbReference type="Proteomes" id="UP000559027"/>
    </source>
</evidence>
<gene>
    <name evidence="2" type="ORF">D9756_010209</name>
</gene>
<organism evidence="2 3">
    <name type="scientific">Leucocoprinus leucothites</name>
    <dbReference type="NCBI Taxonomy" id="201217"/>
    <lineage>
        <taxon>Eukaryota</taxon>
        <taxon>Fungi</taxon>
        <taxon>Dikarya</taxon>
        <taxon>Basidiomycota</taxon>
        <taxon>Agaricomycotina</taxon>
        <taxon>Agaricomycetes</taxon>
        <taxon>Agaricomycetidae</taxon>
        <taxon>Agaricales</taxon>
        <taxon>Agaricineae</taxon>
        <taxon>Agaricaceae</taxon>
        <taxon>Leucocoprinus</taxon>
    </lineage>
</organism>
<protein>
    <submittedName>
        <fullName evidence="2">Uncharacterized protein</fullName>
    </submittedName>
</protein>
<sequence length="104" mass="11991">MAFSSSQVRGTYGVGFGSKSYTTYFQRPTYNYRDMWLDSDAAALHLFSFDHANALYHPKDLSRGHPQHQTRRLVQRHGEPKILRDRTQRGGITRSVASDPIRHI</sequence>
<dbReference type="AlphaFoldDB" id="A0A8H5FSV4"/>
<accession>A0A8H5FSV4</accession>
<dbReference type="Proteomes" id="UP000559027">
    <property type="component" value="Unassembled WGS sequence"/>
</dbReference>
<proteinExistence type="predicted"/>
<feature type="compositionally biased region" description="Basic and acidic residues" evidence="1">
    <location>
        <begin position="76"/>
        <end position="88"/>
    </location>
</feature>
<keyword evidence="3" id="KW-1185">Reference proteome</keyword>
<name>A0A8H5FSV4_9AGAR</name>
<reference evidence="2 3" key="1">
    <citation type="journal article" date="2020" name="ISME J.">
        <title>Uncovering the hidden diversity of litter-decomposition mechanisms in mushroom-forming fungi.</title>
        <authorList>
            <person name="Floudas D."/>
            <person name="Bentzer J."/>
            <person name="Ahren D."/>
            <person name="Johansson T."/>
            <person name="Persson P."/>
            <person name="Tunlid A."/>
        </authorList>
    </citation>
    <scope>NUCLEOTIDE SEQUENCE [LARGE SCALE GENOMIC DNA]</scope>
    <source>
        <strain evidence="2 3">CBS 146.42</strain>
    </source>
</reference>